<gene>
    <name evidence="10" type="ORF">FC093_00575</name>
</gene>
<dbReference type="Gene3D" id="2.40.30.140">
    <property type="match status" value="1"/>
</dbReference>
<dbReference type="RefSeq" id="WP_137259795.1">
    <property type="nucleotide sequence ID" value="NZ_SZQL01000001.1"/>
</dbReference>
<evidence type="ECO:0000256" key="7">
    <source>
        <dbReference type="PIRSR" id="PIRSR001021-1"/>
    </source>
</evidence>
<evidence type="ECO:0000259" key="9">
    <source>
        <dbReference type="SMART" id="SM00642"/>
    </source>
</evidence>
<comment type="similarity">
    <text evidence="2">Belongs to the glycosyl hydrolase 13 family.</text>
</comment>
<evidence type="ECO:0000256" key="3">
    <source>
        <dbReference type="ARBA" id="ARBA00022723"/>
    </source>
</evidence>
<keyword evidence="8" id="KW-0106">Calcium</keyword>
<organism evidence="10 11">
    <name type="scientific">Ilyomonas limi</name>
    <dbReference type="NCBI Taxonomy" id="2575867"/>
    <lineage>
        <taxon>Bacteria</taxon>
        <taxon>Pseudomonadati</taxon>
        <taxon>Bacteroidota</taxon>
        <taxon>Chitinophagia</taxon>
        <taxon>Chitinophagales</taxon>
        <taxon>Chitinophagaceae</taxon>
        <taxon>Ilyomonas</taxon>
    </lineage>
</organism>
<feature type="active site" description="Proton donor" evidence="7">
    <location>
        <position position="264"/>
    </location>
</feature>
<feature type="domain" description="Glycosyl hydrolase family 13 catalytic" evidence="9">
    <location>
        <begin position="4"/>
        <end position="402"/>
    </location>
</feature>
<keyword evidence="4 10" id="KW-0378">Hydrolase</keyword>
<dbReference type="InterPro" id="IPR006047">
    <property type="entry name" value="GH13_cat_dom"/>
</dbReference>
<dbReference type="Pfam" id="PF09154">
    <property type="entry name" value="Alpha-amy_C_pro"/>
    <property type="match status" value="1"/>
</dbReference>
<dbReference type="NCBIfam" id="NF006968">
    <property type="entry name" value="PRK09441.1-1"/>
    <property type="match status" value="1"/>
</dbReference>
<evidence type="ECO:0000256" key="4">
    <source>
        <dbReference type="ARBA" id="ARBA00022801"/>
    </source>
</evidence>
<evidence type="ECO:0000313" key="10">
    <source>
        <dbReference type="EMBL" id="TKK71555.1"/>
    </source>
</evidence>
<dbReference type="InterPro" id="IPR013776">
    <property type="entry name" value="A-amylase_thermo"/>
</dbReference>
<evidence type="ECO:0000256" key="6">
    <source>
        <dbReference type="ARBA" id="ARBA00023295"/>
    </source>
</evidence>
<sequence>MVNGTLLQFFHWYIPADGSLWNKLKEQADYLTSLGITAVWLPPAHKGVDGANASGYDSYDIYDLGEFMQQGSIRTKYGTRAELVNAVKVAKEKGLQIYVDIVVNHMGGATKKERIKVRRVNPENRNEFISDVFEIDAYTKFVFPGRKGKYSRFIWDHRCFTGVDYAADLDETGIFSIQNEYGSGWEQVIDDEKGNFDYLMFCDIEFRNPAVREELKRWIKWFHDVVPFDGMRLDAVKHVAPQFYNEWLDFVRAEIDPNMFVVGEYWAPGNLPLLEKYLDAVNNRMSLFDASLHHNLYEASRAGNTYDLTTIFDNTLVQVRPLQTVTVVDNHDTQPLQALEAPVKAWFKGIAYALILLRENGYPCVFYPDLYGAHYKDIGGDGNEHEVWLEKCAELEGLLLARKLFAYGKQRDYFDFPNCIGWTREGAKEHKNSGCAVLITNSKEGFKKMEMGQQFAGKVFVDWLKKYDTEVVIDENGWGEFMVKPGSVCVWVLKENITNQ</sequence>
<feature type="binding site" evidence="8">
    <location>
        <position position="197"/>
    </location>
    <ligand>
        <name>Ca(2+)</name>
        <dbReference type="ChEBI" id="CHEBI:29108"/>
        <label>1</label>
    </ligand>
</feature>
<dbReference type="Proteomes" id="UP000305848">
    <property type="component" value="Unassembled WGS sequence"/>
</dbReference>
<dbReference type="EC" id="3.2.1.1" evidence="10"/>
<evidence type="ECO:0000256" key="5">
    <source>
        <dbReference type="ARBA" id="ARBA00023277"/>
    </source>
</evidence>
<name>A0A4U3L8B4_9BACT</name>
<dbReference type="GO" id="GO:0005975">
    <property type="term" value="P:carbohydrate metabolic process"/>
    <property type="evidence" value="ECO:0007669"/>
    <property type="project" value="InterPro"/>
</dbReference>
<keyword evidence="3 8" id="KW-0479">Metal-binding</keyword>
<dbReference type="OrthoDB" id="9806009at2"/>
<evidence type="ECO:0000313" key="11">
    <source>
        <dbReference type="Proteomes" id="UP000305848"/>
    </source>
</evidence>
<dbReference type="Pfam" id="PF00128">
    <property type="entry name" value="Alpha-amylase"/>
    <property type="match status" value="1"/>
</dbReference>
<dbReference type="SMART" id="SM00642">
    <property type="entry name" value="Aamy"/>
    <property type="match status" value="1"/>
</dbReference>
<dbReference type="PANTHER" id="PTHR43447">
    <property type="entry name" value="ALPHA-AMYLASE"/>
    <property type="match status" value="1"/>
</dbReference>
<dbReference type="InterPro" id="IPR015237">
    <property type="entry name" value="Alpha-amylase_C_pro"/>
</dbReference>
<dbReference type="AlphaFoldDB" id="A0A4U3L8B4"/>
<comment type="caution">
    <text evidence="10">The sequence shown here is derived from an EMBL/GenBank/DDBJ whole genome shotgun (WGS) entry which is preliminary data.</text>
</comment>
<proteinExistence type="inferred from homology"/>
<feature type="binding site" evidence="8">
    <location>
        <position position="104"/>
    </location>
    <ligand>
        <name>Ca(2+)</name>
        <dbReference type="ChEBI" id="CHEBI:29108"/>
        <label>1</label>
    </ligand>
</feature>
<protein>
    <submittedName>
        <fullName evidence="10">Alpha-amylase</fullName>
        <ecNumber evidence="10">3.2.1.1</ecNumber>
    </submittedName>
</protein>
<dbReference type="SUPFAM" id="SSF51011">
    <property type="entry name" value="Glycosyl hydrolase domain"/>
    <property type="match status" value="1"/>
</dbReference>
<dbReference type="Gene3D" id="2.60.40.1180">
    <property type="entry name" value="Golgi alpha-mannosidase II"/>
    <property type="match status" value="1"/>
</dbReference>
<comment type="cofactor">
    <cofactor evidence="1">
        <name>Ca(2+)</name>
        <dbReference type="ChEBI" id="CHEBI:29108"/>
    </cofactor>
</comment>
<dbReference type="GO" id="GO:0004556">
    <property type="term" value="F:alpha-amylase activity"/>
    <property type="evidence" value="ECO:0007669"/>
    <property type="project" value="UniProtKB-EC"/>
</dbReference>
<dbReference type="InterPro" id="IPR017853">
    <property type="entry name" value="GH"/>
</dbReference>
<dbReference type="PIRSF" id="PIRSF001021">
    <property type="entry name" value="Alph-amls_thrmst"/>
    <property type="match status" value="1"/>
</dbReference>
<keyword evidence="5" id="KW-0119">Carbohydrate metabolism</keyword>
<evidence type="ECO:0000256" key="1">
    <source>
        <dbReference type="ARBA" id="ARBA00001913"/>
    </source>
</evidence>
<evidence type="ECO:0000256" key="8">
    <source>
        <dbReference type="PIRSR" id="PIRSR001021-2"/>
    </source>
</evidence>
<dbReference type="CDD" id="cd11318">
    <property type="entry name" value="AmyAc_bac_fung_AmyA"/>
    <property type="match status" value="1"/>
</dbReference>
<dbReference type="GO" id="GO:0005509">
    <property type="term" value="F:calcium ion binding"/>
    <property type="evidence" value="ECO:0007669"/>
    <property type="project" value="InterPro"/>
</dbReference>
<dbReference type="NCBIfam" id="NF006969">
    <property type="entry name" value="PRK09441.1-2"/>
    <property type="match status" value="1"/>
</dbReference>
<dbReference type="Gene3D" id="3.20.20.80">
    <property type="entry name" value="Glycosidases"/>
    <property type="match status" value="1"/>
</dbReference>
<dbReference type="InterPro" id="IPR013780">
    <property type="entry name" value="Glyco_hydro_b"/>
</dbReference>
<feature type="binding site" evidence="8">
    <location>
        <position position="203"/>
    </location>
    <ligand>
        <name>Ca(2+)</name>
        <dbReference type="ChEBI" id="CHEBI:29108"/>
        <label>1</label>
    </ligand>
</feature>
<feature type="active site" description="Nucleophile" evidence="7">
    <location>
        <position position="234"/>
    </location>
</feature>
<accession>A0A4U3L8B4</accession>
<keyword evidence="6 10" id="KW-0326">Glycosidase</keyword>
<dbReference type="SUPFAM" id="SSF51445">
    <property type="entry name" value="(Trans)glycosidases"/>
    <property type="match status" value="1"/>
</dbReference>
<reference evidence="10 11" key="1">
    <citation type="submission" date="2019-05" db="EMBL/GenBank/DDBJ databases">
        <title>Panacibacter sp. strain 17mud1-8 Genome sequencing and assembly.</title>
        <authorList>
            <person name="Chhetri G."/>
        </authorList>
    </citation>
    <scope>NUCLEOTIDE SEQUENCE [LARGE SCALE GENOMIC DNA]</scope>
    <source>
        <strain evidence="10 11">17mud1-8</strain>
    </source>
</reference>
<dbReference type="EMBL" id="SZQL01000001">
    <property type="protein sequence ID" value="TKK71555.1"/>
    <property type="molecule type" value="Genomic_DNA"/>
</dbReference>
<feature type="binding site" evidence="8">
    <location>
        <position position="238"/>
    </location>
    <ligand>
        <name>Ca(2+)</name>
        <dbReference type="ChEBI" id="CHEBI:29108"/>
        <label>1</label>
    </ligand>
</feature>
<evidence type="ECO:0000256" key="2">
    <source>
        <dbReference type="ARBA" id="ARBA00008061"/>
    </source>
</evidence>
<keyword evidence="11" id="KW-1185">Reference proteome</keyword>